<sequence>MISGITISGGWHMVYRRQQCLRMPPHIAGFCDAALPRRGGGCSFDSTSNYVLYPNYDHCYIRSLKSQATPLKWKAHDGIVLCCDWSKASEYMVTGGEDCKFKLWDSFGRNLFISISHDYPISSVAWSPDGQCFVVGTYNILLLCDKAGWSHSLEKLSTGSLLSLCWFDDSTQLVGGSGSGQVIHAQIIESTETCGSVEVVQIKRNLLEVRDLSVELAREQLETRDRISRFAIAYDQLVVVTTQQLYIYSSKNWNTPIICELKEKAIKLILQASKVFLVSDGQTLFVFSYEGRNLSEIKMPKGKSSLINSKTTSLSNDTVALVDRDETSTIYLFDPASGKPQGDGKITHEHEIMELTLCQCGPIAERMLAFRDSDGSVFVAKVKALGVNQKIAKIGSSVEQLIFNDITNMLVGVGDSRIVIWPAVEIAFVDRSLLERSVMEKPVSGLGKFPVLRSFTGSTITLRRSDGSVITTIVPPFASSLLRYVSQSKWDQAIRLCRQVKNDAIWAVLAGLSTAAKHLYTSEIAYGVLEEIEKAAMLSKTRNQANREVSSAKTALLAGKASRKTA</sequence>
<comment type="subcellular location">
    <subcellularLocation>
        <location evidence="1">Cell projection</location>
        <location evidence="1">Cilium</location>
    </subcellularLocation>
</comment>
<dbReference type="EMBL" id="KZ347369">
    <property type="protein sequence ID" value="PIO67879.1"/>
    <property type="molecule type" value="Genomic_DNA"/>
</dbReference>
<evidence type="ECO:0000259" key="6">
    <source>
        <dbReference type="Pfam" id="PF23387"/>
    </source>
</evidence>
<gene>
    <name evidence="7" type="ORF">TELCIR_10359</name>
</gene>
<dbReference type="InterPro" id="IPR036322">
    <property type="entry name" value="WD40_repeat_dom_sf"/>
</dbReference>
<evidence type="ECO:0000313" key="7">
    <source>
        <dbReference type="EMBL" id="PIO67879.1"/>
    </source>
</evidence>
<dbReference type="GO" id="GO:0005929">
    <property type="term" value="C:cilium"/>
    <property type="evidence" value="ECO:0007669"/>
    <property type="project" value="UniProtKB-SubCell"/>
</dbReference>
<dbReference type="PANTHER" id="PTHR24098:SF0">
    <property type="entry name" value="OUTER SEGMENT 5"/>
    <property type="match status" value="1"/>
</dbReference>
<feature type="repeat" description="WD" evidence="4">
    <location>
        <begin position="73"/>
        <end position="105"/>
    </location>
</feature>
<reference evidence="7 8" key="1">
    <citation type="submission" date="2015-09" db="EMBL/GenBank/DDBJ databases">
        <title>Draft genome of the parasitic nematode Teladorsagia circumcincta isolate WARC Sus (inbred).</title>
        <authorList>
            <person name="Mitreva M."/>
        </authorList>
    </citation>
    <scope>NUCLEOTIDE SEQUENCE [LARGE SCALE GENOMIC DNA]</scope>
    <source>
        <strain evidence="7 8">S</strain>
    </source>
</reference>
<dbReference type="GO" id="GO:0030992">
    <property type="term" value="C:intraciliary transport particle B"/>
    <property type="evidence" value="ECO:0007669"/>
    <property type="project" value="TreeGrafter"/>
</dbReference>
<dbReference type="PROSITE" id="PS50082">
    <property type="entry name" value="WD_REPEATS_2"/>
    <property type="match status" value="1"/>
</dbReference>
<dbReference type="PANTHER" id="PTHR24098">
    <property type="entry name" value="OUTER SEGMENT 5"/>
    <property type="match status" value="1"/>
</dbReference>
<name>A0A2G9UCB8_TELCI</name>
<dbReference type="GO" id="GO:0060271">
    <property type="term" value="P:cilium assembly"/>
    <property type="evidence" value="ECO:0007669"/>
    <property type="project" value="TreeGrafter"/>
</dbReference>
<dbReference type="SMART" id="SM00320">
    <property type="entry name" value="WD40"/>
    <property type="match status" value="3"/>
</dbReference>
<evidence type="ECO:0000256" key="2">
    <source>
        <dbReference type="ARBA" id="ARBA00023069"/>
    </source>
</evidence>
<feature type="domain" description="IFT80/172/WDR35 TPR" evidence="6">
    <location>
        <begin position="505"/>
        <end position="561"/>
    </location>
</feature>
<accession>A0A2G9UCB8</accession>
<dbReference type="Gene3D" id="2.130.10.10">
    <property type="entry name" value="YVTN repeat-like/Quinoprotein amine dehydrogenase"/>
    <property type="match status" value="2"/>
</dbReference>
<dbReference type="InterPro" id="IPR001680">
    <property type="entry name" value="WD40_rpt"/>
</dbReference>
<keyword evidence="2" id="KW-0969">Cilium</keyword>
<dbReference type="Pfam" id="PF23387">
    <property type="entry name" value="TPR_IFT80_172"/>
    <property type="match status" value="1"/>
</dbReference>
<evidence type="ECO:0000256" key="4">
    <source>
        <dbReference type="PROSITE-ProRule" id="PRU00221"/>
    </source>
</evidence>
<dbReference type="PROSITE" id="PS50294">
    <property type="entry name" value="WD_REPEATS_REGION"/>
    <property type="match status" value="1"/>
</dbReference>
<dbReference type="InterPro" id="IPR056456">
    <property type="entry name" value="Beta-prop_IFT80_2nd"/>
</dbReference>
<evidence type="ECO:0000256" key="1">
    <source>
        <dbReference type="ARBA" id="ARBA00004138"/>
    </source>
</evidence>
<feature type="domain" description="IFT80 second beta-propeller" evidence="5">
    <location>
        <begin position="194"/>
        <end position="477"/>
    </location>
</feature>
<dbReference type="Proteomes" id="UP000230423">
    <property type="component" value="Unassembled WGS sequence"/>
</dbReference>
<protein>
    <submittedName>
        <fullName evidence="7">WD domain, G-beta repeat protein</fullName>
    </submittedName>
</protein>
<dbReference type="SUPFAM" id="SSF50978">
    <property type="entry name" value="WD40 repeat-like"/>
    <property type="match status" value="1"/>
</dbReference>
<evidence type="ECO:0000313" key="8">
    <source>
        <dbReference type="Proteomes" id="UP000230423"/>
    </source>
</evidence>
<keyword evidence="3" id="KW-0966">Cell projection</keyword>
<dbReference type="InterPro" id="IPR056157">
    <property type="entry name" value="TPR_IFT80_172_dom"/>
</dbReference>
<dbReference type="AlphaFoldDB" id="A0A2G9UCB8"/>
<dbReference type="Pfam" id="PF23335">
    <property type="entry name" value="Beta-prop_IFT80_2nd"/>
    <property type="match status" value="1"/>
</dbReference>
<evidence type="ECO:0000259" key="5">
    <source>
        <dbReference type="Pfam" id="PF23335"/>
    </source>
</evidence>
<dbReference type="Pfam" id="PF00400">
    <property type="entry name" value="WD40"/>
    <property type="match status" value="2"/>
</dbReference>
<keyword evidence="8" id="KW-1185">Reference proteome</keyword>
<proteinExistence type="predicted"/>
<keyword evidence="4" id="KW-0853">WD repeat</keyword>
<organism evidence="7 8">
    <name type="scientific">Teladorsagia circumcincta</name>
    <name type="common">Brown stomach worm</name>
    <name type="synonym">Ostertagia circumcincta</name>
    <dbReference type="NCBI Taxonomy" id="45464"/>
    <lineage>
        <taxon>Eukaryota</taxon>
        <taxon>Metazoa</taxon>
        <taxon>Ecdysozoa</taxon>
        <taxon>Nematoda</taxon>
        <taxon>Chromadorea</taxon>
        <taxon>Rhabditida</taxon>
        <taxon>Rhabditina</taxon>
        <taxon>Rhabditomorpha</taxon>
        <taxon>Strongyloidea</taxon>
        <taxon>Trichostrongylidae</taxon>
        <taxon>Teladorsagia</taxon>
    </lineage>
</organism>
<dbReference type="OrthoDB" id="408728at2759"/>
<evidence type="ECO:0000256" key="3">
    <source>
        <dbReference type="ARBA" id="ARBA00023273"/>
    </source>
</evidence>
<dbReference type="InterPro" id="IPR015943">
    <property type="entry name" value="WD40/YVTN_repeat-like_dom_sf"/>
</dbReference>